<evidence type="ECO:0000256" key="4">
    <source>
        <dbReference type="SAM" id="MobiDB-lite"/>
    </source>
</evidence>
<dbReference type="InterPro" id="IPR017923">
    <property type="entry name" value="TFIIS_N"/>
</dbReference>
<accession>A0A833RB88</accession>
<dbReference type="Pfam" id="PF08711">
    <property type="entry name" value="Med26"/>
    <property type="match status" value="1"/>
</dbReference>
<proteinExistence type="predicted"/>
<feature type="domain" description="TFIIS N-terminal" evidence="5">
    <location>
        <begin position="145"/>
        <end position="228"/>
    </location>
</feature>
<dbReference type="Proteomes" id="UP000623129">
    <property type="component" value="Unassembled WGS sequence"/>
</dbReference>
<feature type="compositionally biased region" description="Polar residues" evidence="4">
    <location>
        <begin position="1"/>
        <end position="33"/>
    </location>
</feature>
<sequence length="237" mass="26172">MNASTQSQTGGTHHPKSLNSHKASSDDTANGSRSLCGLHKKDRADLAPKNLPIKRDPDPFPKAIEDEAASSGMGVDAPQAISKIIELGGLKNPEIVEKMLKLMQLDRKERKIDLTGRVMLAGIIASTDTANVDCLLKFVKMEGVTILDEWLQESHKGTEQGEHSNRKAVEELLLALLRALEKLPINLTTLRTCNIGKSVNKLKGHKNLEVQRKARNLVDVWKRRVDEEMKSLMALST</sequence>
<dbReference type="InterPro" id="IPR035441">
    <property type="entry name" value="TFIIS/LEDGF_dom_sf"/>
</dbReference>
<comment type="caution">
    <text evidence="6">The sequence shown here is derived from an EMBL/GenBank/DDBJ whole genome shotgun (WGS) entry which is preliminary data.</text>
</comment>
<dbReference type="PROSITE" id="PS51319">
    <property type="entry name" value="TFIIS_N"/>
    <property type="match status" value="1"/>
</dbReference>
<evidence type="ECO:0000259" key="5">
    <source>
        <dbReference type="PROSITE" id="PS51319"/>
    </source>
</evidence>
<dbReference type="EMBL" id="SWLB01000005">
    <property type="protein sequence ID" value="KAF3338207.1"/>
    <property type="molecule type" value="Genomic_DNA"/>
</dbReference>
<keyword evidence="7" id="KW-1185">Reference proteome</keyword>
<keyword evidence="2 3" id="KW-0539">Nucleus</keyword>
<evidence type="ECO:0000313" key="7">
    <source>
        <dbReference type="Proteomes" id="UP000623129"/>
    </source>
</evidence>
<evidence type="ECO:0000256" key="3">
    <source>
        <dbReference type="PROSITE-ProRule" id="PRU00649"/>
    </source>
</evidence>
<protein>
    <submittedName>
        <fullName evidence="6">Mediator of RNA polymerase II transcription subunit 26c</fullName>
    </submittedName>
</protein>
<dbReference type="Gene3D" id="1.20.930.10">
    <property type="entry name" value="Conserved domain common to transcription factors TFIIS, elongin A, CRSP70"/>
    <property type="match status" value="1"/>
</dbReference>
<dbReference type="PANTHER" id="PTHR46548">
    <property type="entry name" value="BAH AND TFIIS DOMAIN-CONTAINING PROTEIN-RELATED"/>
    <property type="match status" value="1"/>
</dbReference>
<dbReference type="InterPro" id="IPR003617">
    <property type="entry name" value="TFIIS/CRSP70_N_sub"/>
</dbReference>
<dbReference type="AlphaFoldDB" id="A0A833RB88"/>
<evidence type="ECO:0000256" key="1">
    <source>
        <dbReference type="ARBA" id="ARBA00004123"/>
    </source>
</evidence>
<dbReference type="GO" id="GO:0005634">
    <property type="term" value="C:nucleus"/>
    <property type="evidence" value="ECO:0007669"/>
    <property type="project" value="UniProtKB-SubCell"/>
</dbReference>
<reference evidence="6" key="1">
    <citation type="submission" date="2020-01" db="EMBL/GenBank/DDBJ databases">
        <title>Genome sequence of Kobresia littledalei, the first chromosome-level genome in the family Cyperaceae.</title>
        <authorList>
            <person name="Qu G."/>
        </authorList>
    </citation>
    <scope>NUCLEOTIDE SEQUENCE</scope>
    <source>
        <strain evidence="6">C.B.Clarke</strain>
        <tissue evidence="6">Leaf</tissue>
    </source>
</reference>
<dbReference type="SUPFAM" id="SSF47676">
    <property type="entry name" value="Conserved domain common to transcription factors TFIIS, elongin A, CRSP70"/>
    <property type="match status" value="1"/>
</dbReference>
<feature type="region of interest" description="Disordered" evidence="4">
    <location>
        <begin position="1"/>
        <end position="60"/>
    </location>
</feature>
<comment type="subcellular location">
    <subcellularLocation>
        <location evidence="1 3">Nucleus</location>
    </subcellularLocation>
</comment>
<evidence type="ECO:0000313" key="6">
    <source>
        <dbReference type="EMBL" id="KAF3338207.1"/>
    </source>
</evidence>
<gene>
    <name evidence="6" type="ORF">FCM35_KLT17044</name>
</gene>
<dbReference type="OrthoDB" id="695993at2759"/>
<dbReference type="PANTHER" id="PTHR46548:SF1">
    <property type="entry name" value="BAH AND TFIIS DOMAIN-CONTAINING PROTEIN-RELATED"/>
    <property type="match status" value="1"/>
</dbReference>
<evidence type="ECO:0000256" key="2">
    <source>
        <dbReference type="ARBA" id="ARBA00023242"/>
    </source>
</evidence>
<dbReference type="SMART" id="SM00509">
    <property type="entry name" value="TFS2N"/>
    <property type="match status" value="1"/>
</dbReference>
<name>A0A833RB88_9POAL</name>
<organism evidence="6 7">
    <name type="scientific">Carex littledalei</name>
    <dbReference type="NCBI Taxonomy" id="544730"/>
    <lineage>
        <taxon>Eukaryota</taxon>
        <taxon>Viridiplantae</taxon>
        <taxon>Streptophyta</taxon>
        <taxon>Embryophyta</taxon>
        <taxon>Tracheophyta</taxon>
        <taxon>Spermatophyta</taxon>
        <taxon>Magnoliopsida</taxon>
        <taxon>Liliopsida</taxon>
        <taxon>Poales</taxon>
        <taxon>Cyperaceae</taxon>
        <taxon>Cyperoideae</taxon>
        <taxon>Cariceae</taxon>
        <taxon>Carex</taxon>
        <taxon>Carex subgen. Euthyceras</taxon>
    </lineage>
</organism>